<accession>A0ABT8HFI3</accession>
<keyword evidence="2" id="KW-1185">Reference proteome</keyword>
<reference evidence="1" key="1">
    <citation type="submission" date="2023-07" db="EMBL/GenBank/DDBJ databases">
        <title>Degradation of tert-butanol by M. austroafricanum TBA100.</title>
        <authorList>
            <person name="Helbich S."/>
            <person name="Vainshtein Y."/>
        </authorList>
    </citation>
    <scope>NUCLEOTIDE SEQUENCE</scope>
    <source>
        <strain evidence="1">TBA100</strain>
    </source>
</reference>
<dbReference type="EMBL" id="JAUHTC010000054">
    <property type="protein sequence ID" value="MDN4519526.1"/>
    <property type="molecule type" value="Genomic_DNA"/>
</dbReference>
<protein>
    <submittedName>
        <fullName evidence="1">Uncharacterized protein</fullName>
    </submittedName>
</protein>
<gene>
    <name evidence="1" type="ORF">QYF68_17135</name>
</gene>
<proteinExistence type="predicted"/>
<sequence>MTWSQLHERMAFMADMVERATTDPDGALNSAAGSDDVQRLFGDEEGLLLSLRHRWVNMLAAKLDQAAQDDRSADQVRADLAAANPGLRALLDAAARRSVRVRALDRGEQHMVDIYAGPRPDNQTVA</sequence>
<evidence type="ECO:0000313" key="1">
    <source>
        <dbReference type="EMBL" id="MDN4519526.1"/>
    </source>
</evidence>
<dbReference type="RefSeq" id="WP_011782643.1">
    <property type="nucleotide sequence ID" value="NZ_CP082302.1"/>
</dbReference>
<evidence type="ECO:0000313" key="2">
    <source>
        <dbReference type="Proteomes" id="UP001172687"/>
    </source>
</evidence>
<organism evidence="1 2">
    <name type="scientific">Mycolicibacterium austroafricanum</name>
    <name type="common">Mycobacterium austroafricanum</name>
    <dbReference type="NCBI Taxonomy" id="39687"/>
    <lineage>
        <taxon>Bacteria</taxon>
        <taxon>Bacillati</taxon>
        <taxon>Actinomycetota</taxon>
        <taxon>Actinomycetes</taxon>
        <taxon>Mycobacteriales</taxon>
        <taxon>Mycobacteriaceae</taxon>
        <taxon>Mycolicibacterium</taxon>
    </lineage>
</organism>
<name>A0ABT8HFI3_MYCAO</name>
<dbReference type="Proteomes" id="UP001172687">
    <property type="component" value="Unassembled WGS sequence"/>
</dbReference>
<comment type="caution">
    <text evidence="1">The sequence shown here is derived from an EMBL/GenBank/DDBJ whole genome shotgun (WGS) entry which is preliminary data.</text>
</comment>